<dbReference type="InterPro" id="IPR001270">
    <property type="entry name" value="ClpA/B"/>
</dbReference>
<dbReference type="GO" id="GO:0003677">
    <property type="term" value="F:DNA binding"/>
    <property type="evidence" value="ECO:0007669"/>
    <property type="project" value="InterPro"/>
</dbReference>
<dbReference type="GO" id="GO:0003887">
    <property type="term" value="F:DNA-directed DNA polymerase activity"/>
    <property type="evidence" value="ECO:0007669"/>
    <property type="project" value="UniProtKB-KW"/>
</dbReference>
<dbReference type="InterPro" id="IPR045085">
    <property type="entry name" value="HLD_clamp_pol_III_gamma_tau"/>
</dbReference>
<dbReference type="NCBIfam" id="TIGR02397">
    <property type="entry name" value="dnaX_nterm"/>
    <property type="match status" value="1"/>
</dbReference>
<evidence type="ECO:0000313" key="12">
    <source>
        <dbReference type="EMBL" id="SEP89521.1"/>
    </source>
</evidence>
<evidence type="ECO:0000256" key="10">
    <source>
        <dbReference type="SAM" id="MobiDB-lite"/>
    </source>
</evidence>
<keyword evidence="5" id="KW-0862">Zinc</keyword>
<dbReference type="InterPro" id="IPR027417">
    <property type="entry name" value="P-loop_NTPase"/>
</dbReference>
<keyword evidence="4" id="KW-0547">Nucleotide-binding</keyword>
<evidence type="ECO:0000256" key="3">
    <source>
        <dbReference type="ARBA" id="ARBA00022723"/>
    </source>
</evidence>
<evidence type="ECO:0000256" key="6">
    <source>
        <dbReference type="ARBA" id="ARBA00022840"/>
    </source>
</evidence>
<evidence type="ECO:0000256" key="7">
    <source>
        <dbReference type="ARBA" id="ARBA00022932"/>
    </source>
</evidence>
<feature type="compositionally biased region" description="Acidic residues" evidence="10">
    <location>
        <begin position="597"/>
        <end position="621"/>
    </location>
</feature>
<feature type="coiled-coil region" evidence="9">
    <location>
        <begin position="370"/>
        <end position="404"/>
    </location>
</feature>
<name>A0A1H9BLA5_9LACT</name>
<reference evidence="12 13" key="1">
    <citation type="submission" date="2016-10" db="EMBL/GenBank/DDBJ databases">
        <authorList>
            <person name="de Groot N.N."/>
        </authorList>
    </citation>
    <scope>NUCLEOTIDE SEQUENCE [LARGE SCALE GENOMIC DNA]</scope>
    <source>
        <strain evidence="12 13">DSM 15695</strain>
    </source>
</reference>
<dbReference type="Gene3D" id="1.20.272.10">
    <property type="match status" value="1"/>
</dbReference>
<keyword evidence="7" id="KW-0808">Transferase</keyword>
<dbReference type="NCBIfam" id="NF004046">
    <property type="entry name" value="PRK05563.1"/>
    <property type="match status" value="1"/>
</dbReference>
<dbReference type="PANTHER" id="PTHR11669">
    <property type="entry name" value="REPLICATION FACTOR C / DNA POLYMERASE III GAMMA-TAU SUBUNIT"/>
    <property type="match status" value="1"/>
</dbReference>
<proteinExistence type="inferred from homology"/>
<dbReference type="GO" id="GO:0009360">
    <property type="term" value="C:DNA polymerase III complex"/>
    <property type="evidence" value="ECO:0007669"/>
    <property type="project" value="InterPro"/>
</dbReference>
<accession>A0A1H9BLA5</accession>
<dbReference type="GO" id="GO:0006261">
    <property type="term" value="P:DNA-templated DNA replication"/>
    <property type="evidence" value="ECO:0007669"/>
    <property type="project" value="TreeGrafter"/>
</dbReference>
<evidence type="ECO:0000256" key="9">
    <source>
        <dbReference type="SAM" id="Coils"/>
    </source>
</evidence>
<dbReference type="SMART" id="SM00382">
    <property type="entry name" value="AAA"/>
    <property type="match status" value="1"/>
</dbReference>
<evidence type="ECO:0000313" key="13">
    <source>
        <dbReference type="Proteomes" id="UP000198833"/>
    </source>
</evidence>
<feature type="domain" description="AAA+ ATPase" evidence="11">
    <location>
        <begin position="37"/>
        <end position="179"/>
    </location>
</feature>
<dbReference type="GO" id="GO:0005524">
    <property type="term" value="F:ATP binding"/>
    <property type="evidence" value="ECO:0007669"/>
    <property type="project" value="UniProtKB-KW"/>
</dbReference>
<dbReference type="InterPro" id="IPR012763">
    <property type="entry name" value="DNA_pol_III_sug/sutau_N"/>
</dbReference>
<keyword evidence="7" id="KW-0548">Nucleotidyltransferase</keyword>
<dbReference type="OrthoDB" id="9810148at2"/>
<evidence type="ECO:0000256" key="4">
    <source>
        <dbReference type="ARBA" id="ARBA00022741"/>
    </source>
</evidence>
<dbReference type="InterPro" id="IPR008921">
    <property type="entry name" value="DNA_pol3_clamp-load_cplx_C"/>
</dbReference>
<dbReference type="SUPFAM" id="SSF48019">
    <property type="entry name" value="post-AAA+ oligomerization domain-like"/>
    <property type="match status" value="1"/>
</dbReference>
<feature type="region of interest" description="Disordered" evidence="10">
    <location>
        <begin position="575"/>
        <end position="621"/>
    </location>
</feature>
<gene>
    <name evidence="12" type="ORF">SAMN04488558_10327</name>
</gene>
<dbReference type="Proteomes" id="UP000198833">
    <property type="component" value="Unassembled WGS sequence"/>
</dbReference>
<dbReference type="RefSeq" id="WP_092570732.1">
    <property type="nucleotide sequence ID" value="NZ_FOEN01000003.1"/>
</dbReference>
<dbReference type="Gene3D" id="1.10.8.60">
    <property type="match status" value="1"/>
</dbReference>
<sequence length="642" mass="72647">MSYQALYRVWRPQSFDELVGQNVITETLKNAVANQQISHAYLFTGPRGTGKTSAAKIFAKAINCPNQVDGNPCNHCQMCQAITQGQLSDVVEIDAASNNGVDEIRNLRDNVRYAASQARYKVYIIDEVHMLTTGAFNALLKTLEEPPEGVIFILATTEPHKIPATIISRTQRFDFKRISQASLVKQMEKILQSDQIDYQDEALQVIARAANGGMRDSLSLLDQVLSYQPNQVDLTSALEVSGSLDQLAFVDYLLALYHHQTDQALQVLKEQLQAGKQANRFIEELILFARDVLLTNYAEVNQTLLSLEELEPLRQEIPESFYYYLIDQLNEVQNKMRFASQSDLYVEVMTIQLAQVEHGQENSQAGTASSAQVNALVENLTQELARVKAQVQQLTTQIEKQDVRLANEVQLLEDETRDQDSEKPIQRQPRKRPQFSQAVYQCRPQEIYHILNIATHQDIGRVKQGWEGIINHLSPQDRVKFTGVQPIAAGPEWLLLSFSSATMAGTVQNNTDLLQALYQSSKRELDQGYYPLIIAEKDWRQVRNDYTVLRKSNQGQAIELADEVYQELQALKQKIDQDEPTDREDKYIHQATSVSESEADALTEDDQDQGDYPGEDAPDEVPEVVSKAIDLFGEDKVNIFYQ</sequence>
<dbReference type="SUPFAM" id="SSF52540">
    <property type="entry name" value="P-loop containing nucleoside triphosphate hydrolases"/>
    <property type="match status" value="1"/>
</dbReference>
<dbReference type="Pfam" id="PF22608">
    <property type="entry name" value="DNAX_ATPase_lid"/>
    <property type="match status" value="1"/>
</dbReference>
<organism evidence="12 13">
    <name type="scientific">Ignavigranum ruoffiae</name>
    <dbReference type="NCBI Taxonomy" id="89093"/>
    <lineage>
        <taxon>Bacteria</taxon>
        <taxon>Bacillati</taxon>
        <taxon>Bacillota</taxon>
        <taxon>Bacilli</taxon>
        <taxon>Lactobacillales</taxon>
        <taxon>Aerococcaceae</taxon>
        <taxon>Ignavigranum</taxon>
    </lineage>
</organism>
<keyword evidence="3" id="KW-0479">Metal-binding</keyword>
<dbReference type="PANTHER" id="PTHR11669:SF0">
    <property type="entry name" value="PROTEIN STICHEL-LIKE 2"/>
    <property type="match status" value="1"/>
</dbReference>
<evidence type="ECO:0000256" key="2">
    <source>
        <dbReference type="ARBA" id="ARBA00012417"/>
    </source>
</evidence>
<dbReference type="Gene3D" id="3.40.50.300">
    <property type="entry name" value="P-loop containing nucleotide triphosphate hydrolases"/>
    <property type="match status" value="1"/>
</dbReference>
<dbReference type="FunFam" id="1.10.8.60:FF:000013">
    <property type="entry name" value="DNA polymerase III subunit gamma/tau"/>
    <property type="match status" value="1"/>
</dbReference>
<dbReference type="PRINTS" id="PR00300">
    <property type="entry name" value="CLPPROTEASEA"/>
</dbReference>
<dbReference type="EC" id="2.7.7.7" evidence="2"/>
<dbReference type="InterPro" id="IPR003593">
    <property type="entry name" value="AAA+_ATPase"/>
</dbReference>
<keyword evidence="7" id="KW-0239">DNA-directed DNA polymerase</keyword>
<keyword evidence="13" id="KW-1185">Reference proteome</keyword>
<dbReference type="CDD" id="cd18137">
    <property type="entry name" value="HLD_clamp_pol_III_gamma_tau"/>
    <property type="match status" value="1"/>
</dbReference>
<keyword evidence="9" id="KW-0175">Coiled coil</keyword>
<dbReference type="STRING" id="89093.SAMN04488558_10327"/>
<comment type="catalytic activity">
    <reaction evidence="8">
        <text>DNA(n) + a 2'-deoxyribonucleoside 5'-triphosphate = DNA(n+1) + diphosphate</text>
        <dbReference type="Rhea" id="RHEA:22508"/>
        <dbReference type="Rhea" id="RHEA-COMP:17339"/>
        <dbReference type="Rhea" id="RHEA-COMP:17340"/>
        <dbReference type="ChEBI" id="CHEBI:33019"/>
        <dbReference type="ChEBI" id="CHEBI:61560"/>
        <dbReference type="ChEBI" id="CHEBI:173112"/>
        <dbReference type="EC" id="2.7.7.7"/>
    </reaction>
</comment>
<dbReference type="FunFam" id="3.40.50.300:FF:000014">
    <property type="entry name" value="DNA polymerase III subunit gamma/tau"/>
    <property type="match status" value="1"/>
</dbReference>
<protein>
    <recommendedName>
        <fullName evidence="2">DNA-directed DNA polymerase</fullName>
        <ecNumber evidence="2">2.7.7.7</ecNumber>
    </recommendedName>
</protein>
<keyword evidence="6" id="KW-0067">ATP-binding</keyword>
<dbReference type="EMBL" id="FOEN01000003">
    <property type="protein sequence ID" value="SEP89521.1"/>
    <property type="molecule type" value="Genomic_DNA"/>
</dbReference>
<comment type="similarity">
    <text evidence="1">Belongs to the DnaX/STICHEL family.</text>
</comment>
<dbReference type="GO" id="GO:0046872">
    <property type="term" value="F:metal ion binding"/>
    <property type="evidence" value="ECO:0007669"/>
    <property type="project" value="UniProtKB-KW"/>
</dbReference>
<evidence type="ECO:0000256" key="8">
    <source>
        <dbReference type="ARBA" id="ARBA00049244"/>
    </source>
</evidence>
<dbReference type="Pfam" id="PF13177">
    <property type="entry name" value="DNA_pol3_delta2"/>
    <property type="match status" value="1"/>
</dbReference>
<dbReference type="AlphaFoldDB" id="A0A1H9BLA5"/>
<evidence type="ECO:0000256" key="5">
    <source>
        <dbReference type="ARBA" id="ARBA00022833"/>
    </source>
</evidence>
<dbReference type="InterPro" id="IPR050238">
    <property type="entry name" value="DNA_Rep/Repair_Clamp_Loader"/>
</dbReference>
<evidence type="ECO:0000256" key="1">
    <source>
        <dbReference type="ARBA" id="ARBA00006360"/>
    </source>
</evidence>
<feature type="region of interest" description="Disordered" evidence="10">
    <location>
        <begin position="412"/>
        <end position="436"/>
    </location>
</feature>
<evidence type="ECO:0000259" key="11">
    <source>
        <dbReference type="SMART" id="SM00382"/>
    </source>
</evidence>
<dbReference type="CDD" id="cd00009">
    <property type="entry name" value="AAA"/>
    <property type="match status" value="1"/>
</dbReference>